<keyword evidence="1" id="KW-0946">Virion</keyword>
<evidence type="ECO:0000313" key="1">
    <source>
        <dbReference type="EMBL" id="SHJ89266.1"/>
    </source>
</evidence>
<evidence type="ECO:0000313" key="2">
    <source>
        <dbReference type="Proteomes" id="UP000242497"/>
    </source>
</evidence>
<dbReference type="AlphaFoldDB" id="A0A1M6N0X1"/>
<reference evidence="2" key="1">
    <citation type="submission" date="2016-11" db="EMBL/GenBank/DDBJ databases">
        <authorList>
            <person name="Varghese N."/>
            <person name="Submissions S."/>
        </authorList>
    </citation>
    <scope>NUCLEOTIDE SEQUENCE [LARGE SCALE GENOMIC DNA]</scope>
    <source>
        <strain evidence="2">DSM 15518</strain>
    </source>
</reference>
<dbReference type="STRING" id="1123349.SAMN02744037_01122"/>
<keyword evidence="2" id="KW-1185">Reference proteome</keyword>
<gene>
    <name evidence="1" type="ORF">SAMN02744037_01122</name>
</gene>
<dbReference type="Pfam" id="PF10628">
    <property type="entry name" value="CotE"/>
    <property type="match status" value="1"/>
</dbReference>
<dbReference type="Proteomes" id="UP000242497">
    <property type="component" value="Unassembled WGS sequence"/>
</dbReference>
<dbReference type="RefSeq" id="WP_072888081.1">
    <property type="nucleotide sequence ID" value="NZ_FRAE01000019.1"/>
</dbReference>
<organism evidence="1 2">
    <name type="scientific">Tepidibacter formicigenes DSM 15518</name>
    <dbReference type="NCBI Taxonomy" id="1123349"/>
    <lineage>
        <taxon>Bacteria</taxon>
        <taxon>Bacillati</taxon>
        <taxon>Bacillota</taxon>
        <taxon>Clostridia</taxon>
        <taxon>Peptostreptococcales</taxon>
        <taxon>Peptostreptococcaceae</taxon>
        <taxon>Tepidibacter</taxon>
    </lineage>
</organism>
<protein>
    <submittedName>
        <fullName evidence="1">Outer spore coat protein E (CotE)</fullName>
    </submittedName>
</protein>
<proteinExistence type="predicted"/>
<dbReference type="EMBL" id="FRAE01000019">
    <property type="protein sequence ID" value="SHJ89266.1"/>
    <property type="molecule type" value="Genomic_DNA"/>
</dbReference>
<name>A0A1M6N0X1_9FIRM</name>
<keyword evidence="1" id="KW-0167">Capsid protein</keyword>
<dbReference type="OrthoDB" id="2374983at2"/>
<sequence>MDNKYKNNRKISTIITNTVCGRKSQTCKNSIYLDIDDIGIPTQILGCAIRNAKIEESKIEEISKNYIKINVRGEFEVHVWYEENDNTNVVKSYEKFSEIISIPVLEGEEYYSKKVLSRISKQPTSLGSMIINKSGIPTISIQIEYTLDVEIIGEARLNVLCYIDREKEDKNKKLDFSFDDDEYDDD</sequence>
<accession>A0A1M6N0X1</accession>
<dbReference type="InterPro" id="IPR018901">
    <property type="entry name" value="Spore_coat_CotE"/>
</dbReference>